<dbReference type="RefSeq" id="WP_123221268.1">
    <property type="nucleotide sequence ID" value="NZ_RJSF01000005.1"/>
</dbReference>
<dbReference type="AlphaFoldDB" id="A0A3N0GXS6"/>
<protein>
    <recommendedName>
        <fullName evidence="4">TIGR04086 family membrane protein</fullName>
    </recommendedName>
</protein>
<keyword evidence="1" id="KW-0472">Membrane</keyword>
<sequence length="121" mass="11986">MTQAPLLTRPVPLAVAAVGLGAVLGALCARVVLVGSGLSLVPWAVAGLASGACCRSRTMAAAVGALYGFALAFTFMTVGYDGAAPLHTRLLPFCLFGLVGAVCGSVLALAGRQVAGKLASR</sequence>
<organism evidence="2 3">
    <name type="scientific">Nocardioides pocheonensis</name>
    <dbReference type="NCBI Taxonomy" id="661485"/>
    <lineage>
        <taxon>Bacteria</taxon>
        <taxon>Bacillati</taxon>
        <taxon>Actinomycetota</taxon>
        <taxon>Actinomycetes</taxon>
        <taxon>Propionibacteriales</taxon>
        <taxon>Nocardioidaceae</taxon>
        <taxon>Nocardioides</taxon>
    </lineage>
</organism>
<evidence type="ECO:0000313" key="2">
    <source>
        <dbReference type="EMBL" id="RNM16930.1"/>
    </source>
</evidence>
<feature type="transmembrane region" description="Helical" evidence="1">
    <location>
        <begin position="90"/>
        <end position="111"/>
    </location>
</feature>
<proteinExistence type="predicted"/>
<dbReference type="EMBL" id="RJSF01000005">
    <property type="protein sequence ID" value="RNM16930.1"/>
    <property type="molecule type" value="Genomic_DNA"/>
</dbReference>
<feature type="transmembrane region" description="Helical" evidence="1">
    <location>
        <begin position="58"/>
        <end position="78"/>
    </location>
</feature>
<accession>A0A3N0GXS6</accession>
<evidence type="ECO:0008006" key="4">
    <source>
        <dbReference type="Google" id="ProtNLM"/>
    </source>
</evidence>
<keyword evidence="1" id="KW-0812">Transmembrane</keyword>
<dbReference type="OrthoDB" id="9844556at2"/>
<reference evidence="2 3" key="1">
    <citation type="submission" date="2018-11" db="EMBL/GenBank/DDBJ databases">
        <authorList>
            <person name="Li F."/>
        </authorList>
    </citation>
    <scope>NUCLEOTIDE SEQUENCE [LARGE SCALE GENOMIC DNA]</scope>
    <source>
        <strain evidence="2 3">Gsoil 818</strain>
    </source>
</reference>
<dbReference type="Proteomes" id="UP000279994">
    <property type="component" value="Unassembled WGS sequence"/>
</dbReference>
<gene>
    <name evidence="2" type="ORF">EFL26_02225</name>
</gene>
<comment type="caution">
    <text evidence="2">The sequence shown here is derived from an EMBL/GenBank/DDBJ whole genome shotgun (WGS) entry which is preliminary data.</text>
</comment>
<keyword evidence="1" id="KW-1133">Transmembrane helix</keyword>
<evidence type="ECO:0000313" key="3">
    <source>
        <dbReference type="Proteomes" id="UP000279994"/>
    </source>
</evidence>
<name>A0A3N0GXS6_9ACTN</name>
<feature type="transmembrane region" description="Helical" evidence="1">
    <location>
        <begin position="13"/>
        <end position="46"/>
    </location>
</feature>
<keyword evidence="3" id="KW-1185">Reference proteome</keyword>
<evidence type="ECO:0000256" key="1">
    <source>
        <dbReference type="SAM" id="Phobius"/>
    </source>
</evidence>